<dbReference type="PANTHER" id="PTHR43362">
    <property type="entry name" value="MANNITOL DEHYDROGENASE DSF1-RELATED"/>
    <property type="match status" value="1"/>
</dbReference>
<feature type="domain" description="Mannitol dehydrogenase N-terminal" evidence="3">
    <location>
        <begin position="3"/>
        <end position="235"/>
    </location>
</feature>
<dbReference type="InterPro" id="IPR013118">
    <property type="entry name" value="Mannitol_DH_C"/>
</dbReference>
<evidence type="ECO:0000256" key="2">
    <source>
        <dbReference type="ARBA" id="ARBA00023027"/>
    </source>
</evidence>
<evidence type="ECO:0000259" key="3">
    <source>
        <dbReference type="Pfam" id="PF01232"/>
    </source>
</evidence>
<feature type="domain" description="Mannitol dehydrogenase C-terminal" evidence="4">
    <location>
        <begin position="244"/>
        <end position="385"/>
    </location>
</feature>
<dbReference type="PANTHER" id="PTHR43362:SF1">
    <property type="entry name" value="MANNITOL DEHYDROGENASE 2-RELATED"/>
    <property type="match status" value="1"/>
</dbReference>
<dbReference type="RefSeq" id="WP_159807456.1">
    <property type="nucleotide sequence ID" value="NZ_BLJE01000002.1"/>
</dbReference>
<dbReference type="OrthoDB" id="271711at2"/>
<sequence length="418" mass="44375">MPRILHLGCGNFHRAHQAWYTDRAGGWTITGVAMRSRAVPDALNPQNGDYTLVTQDTGGTDYARITCIDRVLFAPDEAQAALDLIADPETHIVSLTITEKGYHLKGDGSLDVDAAAIAADLVGTAAPKTAIGLLAHGLSKRTTPLTVLCCDNLTDNGTRLRGAVTAFADAANMGWDAKVTFPNAMVDRITPATTDALREDVAQETSWNDAAPVATEAFSEWVIEDSFAGPRPDWHRVGVQIVDDVAPFEKRKLRMLNGAHSAMAYGGILRGHTYVHQAVDDPVLRDLAIGVMAEAATTLPDGMDPDSYADSLLTRWENTALDHALRQIAMDGSQKLPMRLVATTQELDGHAPASTQGIAAWIAFAKSETEAGRALDDPAAGTIAAACESEDPIGGLCAVLGVTPALFGGPEALTLSWE</sequence>
<evidence type="ECO:0000256" key="1">
    <source>
        <dbReference type="ARBA" id="ARBA00023002"/>
    </source>
</evidence>
<keyword evidence="2" id="KW-0520">NAD</keyword>
<accession>A0A6N6JGN4</accession>
<dbReference type="PRINTS" id="PR00084">
    <property type="entry name" value="MTLDHDRGNASE"/>
</dbReference>
<dbReference type="SUPFAM" id="SSF51735">
    <property type="entry name" value="NAD(P)-binding Rossmann-fold domains"/>
    <property type="match status" value="1"/>
</dbReference>
<dbReference type="EMBL" id="BLJE01000002">
    <property type="protein sequence ID" value="GFE65481.1"/>
    <property type="molecule type" value="Genomic_DNA"/>
</dbReference>
<gene>
    <name evidence="5" type="ORF">KIN_25550</name>
</gene>
<keyword evidence="1" id="KW-0560">Oxidoreductase</keyword>
<dbReference type="AlphaFoldDB" id="A0A6N6JGN4"/>
<dbReference type="Pfam" id="PF08125">
    <property type="entry name" value="Mannitol_dh_C"/>
    <property type="match status" value="1"/>
</dbReference>
<proteinExistence type="predicted"/>
<evidence type="ECO:0000259" key="4">
    <source>
        <dbReference type="Pfam" id="PF08125"/>
    </source>
</evidence>
<protein>
    <submittedName>
        <fullName evidence="5">Mannitol dehydrogenase</fullName>
    </submittedName>
</protein>
<dbReference type="InterPro" id="IPR023027">
    <property type="entry name" value="Mannitol_DH_CS"/>
</dbReference>
<dbReference type="PROSITE" id="PS00974">
    <property type="entry name" value="MANNITOL_DHGENASE"/>
    <property type="match status" value="1"/>
</dbReference>
<dbReference type="Gene3D" id="3.40.50.720">
    <property type="entry name" value="NAD(P)-binding Rossmann-like Domain"/>
    <property type="match status" value="1"/>
</dbReference>
<dbReference type="InterPro" id="IPR036291">
    <property type="entry name" value="NAD(P)-bd_dom_sf"/>
</dbReference>
<dbReference type="GO" id="GO:0016616">
    <property type="term" value="F:oxidoreductase activity, acting on the CH-OH group of donors, NAD or NADP as acceptor"/>
    <property type="evidence" value="ECO:0007669"/>
    <property type="project" value="TreeGrafter"/>
</dbReference>
<dbReference type="InterPro" id="IPR013328">
    <property type="entry name" value="6PGD_dom2"/>
</dbReference>
<dbReference type="Gene3D" id="1.10.1040.10">
    <property type="entry name" value="N-(1-d-carboxylethyl)-l-norvaline Dehydrogenase, domain 2"/>
    <property type="match status" value="1"/>
</dbReference>
<dbReference type="Proteomes" id="UP000436822">
    <property type="component" value="Unassembled WGS sequence"/>
</dbReference>
<keyword evidence="6" id="KW-1185">Reference proteome</keyword>
<name>A0A6N6JGN4_9RHOB</name>
<dbReference type="InterPro" id="IPR000669">
    <property type="entry name" value="Mannitol_DH"/>
</dbReference>
<organism evidence="5 6">
    <name type="scientific">Litoreibacter roseus</name>
    <dbReference type="NCBI Taxonomy" id="2601869"/>
    <lineage>
        <taxon>Bacteria</taxon>
        <taxon>Pseudomonadati</taxon>
        <taxon>Pseudomonadota</taxon>
        <taxon>Alphaproteobacteria</taxon>
        <taxon>Rhodobacterales</taxon>
        <taxon>Roseobacteraceae</taxon>
        <taxon>Litoreibacter</taxon>
    </lineage>
</organism>
<dbReference type="InterPro" id="IPR050988">
    <property type="entry name" value="Mannitol_DH/Oxidoreductase"/>
</dbReference>
<dbReference type="GO" id="GO:0019594">
    <property type="term" value="P:mannitol metabolic process"/>
    <property type="evidence" value="ECO:0007669"/>
    <property type="project" value="InterPro"/>
</dbReference>
<comment type="caution">
    <text evidence="5">The sequence shown here is derived from an EMBL/GenBank/DDBJ whole genome shotgun (WGS) entry which is preliminary data.</text>
</comment>
<dbReference type="InterPro" id="IPR008927">
    <property type="entry name" value="6-PGluconate_DH-like_C_sf"/>
</dbReference>
<reference evidence="5 6" key="1">
    <citation type="submission" date="2019-12" db="EMBL/GenBank/DDBJ databases">
        <title>Litoreibacter badius sp. nov., a novel bacteriochlorophyll a-containing bacterium in the genus Litoreibacter.</title>
        <authorList>
            <person name="Kanamuro M."/>
            <person name="Takabe Y."/>
            <person name="Mori K."/>
            <person name="Takaichi S."/>
            <person name="Hanada S."/>
        </authorList>
    </citation>
    <scope>NUCLEOTIDE SEQUENCE [LARGE SCALE GENOMIC DNA]</scope>
    <source>
        <strain evidence="5 6">K6</strain>
    </source>
</reference>
<dbReference type="SUPFAM" id="SSF48179">
    <property type="entry name" value="6-phosphogluconate dehydrogenase C-terminal domain-like"/>
    <property type="match status" value="1"/>
</dbReference>
<dbReference type="Pfam" id="PF01232">
    <property type="entry name" value="Mannitol_dh"/>
    <property type="match status" value="1"/>
</dbReference>
<evidence type="ECO:0000313" key="6">
    <source>
        <dbReference type="Proteomes" id="UP000436822"/>
    </source>
</evidence>
<evidence type="ECO:0000313" key="5">
    <source>
        <dbReference type="EMBL" id="GFE65481.1"/>
    </source>
</evidence>
<dbReference type="InterPro" id="IPR013131">
    <property type="entry name" value="Mannitol_DH_N"/>
</dbReference>